<dbReference type="AlphaFoldDB" id="A0A0T9RKZ2"/>
<accession>A0A0T9RKZ2</accession>
<dbReference type="Gene3D" id="1.10.238.160">
    <property type="match status" value="1"/>
</dbReference>
<reference evidence="2 3" key="1">
    <citation type="submission" date="2015-03" db="EMBL/GenBank/DDBJ databases">
        <authorList>
            <consortium name="Pathogen Informatics"/>
            <person name="Murphy D."/>
        </authorList>
    </citation>
    <scope>NUCLEOTIDE SEQUENCE [LARGE SCALE GENOMIC DNA]</scope>
    <source>
        <strain evidence="3">type strain: CIP110230</strain>
        <strain evidence="2">Type strain: CIP110230</strain>
    </source>
</reference>
<evidence type="ECO:0000313" key="2">
    <source>
        <dbReference type="EMBL" id="CRY63718.1"/>
    </source>
</evidence>
<reference evidence="1" key="3">
    <citation type="submission" date="2015-03" db="EMBL/GenBank/DDBJ databases">
        <authorList>
            <person name="Murphy D."/>
        </authorList>
    </citation>
    <scope>NUCLEOTIDE SEQUENCE [LARGE SCALE GENOMIC DNA]</scope>
    <source>
        <strain evidence="1">A125KOH2</strain>
    </source>
</reference>
<sequence>MTINKESLSPDSLVDMKFITADTGMTSKWFYDLIKRGVFPKQIKLGRMSRWKYSDYLAWKSNLEIEPRKAA</sequence>
<dbReference type="Proteomes" id="UP000044625">
    <property type="component" value="Unassembled WGS sequence"/>
</dbReference>
<name>A0A0T9RKZ2_9GAMM</name>
<dbReference type="EMBL" id="CWJL01000002">
    <property type="protein sequence ID" value="CRY63718.1"/>
    <property type="molecule type" value="Genomic_DNA"/>
</dbReference>
<gene>
    <name evidence="1" type="primary">torI</name>
    <name evidence="1" type="ORF">ERS008529_04691</name>
    <name evidence="2" type="ORF">ERS137968_00366</name>
</gene>
<dbReference type="Proteomes" id="UP000045840">
    <property type="component" value="Unassembled WGS sequence"/>
</dbReference>
<evidence type="ECO:0000313" key="1">
    <source>
        <dbReference type="EMBL" id="CNI69336.1"/>
    </source>
</evidence>
<dbReference type="STRING" id="1288385.ERS137968_00366"/>
<reference evidence="4" key="2">
    <citation type="submission" date="2015-03" db="EMBL/GenBank/DDBJ databases">
        <authorList>
            <consortium name="Pathogen Informatics"/>
        </authorList>
    </citation>
    <scope>NUCLEOTIDE SEQUENCE [LARGE SCALE GENOMIC DNA]</scope>
    <source>
        <strain evidence="4">A125KOH2</strain>
    </source>
</reference>
<dbReference type="Pfam" id="PF05930">
    <property type="entry name" value="Phage_AlpA"/>
    <property type="match status" value="1"/>
</dbReference>
<evidence type="ECO:0000313" key="4">
    <source>
        <dbReference type="Proteomes" id="UP000045840"/>
    </source>
</evidence>
<protein>
    <submittedName>
        <fullName evidence="1">AlpA family protein</fullName>
    </submittedName>
</protein>
<evidence type="ECO:0000313" key="3">
    <source>
        <dbReference type="Proteomes" id="UP000044625"/>
    </source>
</evidence>
<organism evidence="1 4">
    <name type="scientific">Yersinia pekkanenii</name>
    <dbReference type="NCBI Taxonomy" id="1288385"/>
    <lineage>
        <taxon>Bacteria</taxon>
        <taxon>Pseudomonadati</taxon>
        <taxon>Pseudomonadota</taxon>
        <taxon>Gammaproteobacteria</taxon>
        <taxon>Enterobacterales</taxon>
        <taxon>Yersiniaceae</taxon>
        <taxon>Yersinia</taxon>
    </lineage>
</organism>
<dbReference type="EMBL" id="CQAZ01000104">
    <property type="protein sequence ID" value="CNI69336.1"/>
    <property type="molecule type" value="Genomic_DNA"/>
</dbReference>
<dbReference type="InterPro" id="IPR010260">
    <property type="entry name" value="AlpA"/>
</dbReference>
<proteinExistence type="predicted"/>
<keyword evidence="3" id="KW-1185">Reference proteome</keyword>
<dbReference type="OrthoDB" id="5986966at2"/>